<feature type="domain" description="4Fe-4S ferredoxin-type" evidence="9">
    <location>
        <begin position="146"/>
        <end position="179"/>
    </location>
</feature>
<evidence type="ECO:0000256" key="8">
    <source>
        <dbReference type="ARBA" id="ARBA00023014"/>
    </source>
</evidence>
<dbReference type="PRINTS" id="PR00368">
    <property type="entry name" value="FADPNR"/>
</dbReference>
<keyword evidence="7" id="KW-0408">Iron</keyword>
<evidence type="ECO:0000313" key="11">
    <source>
        <dbReference type="Proteomes" id="UP000060487"/>
    </source>
</evidence>
<dbReference type="PANTHER" id="PTHR43498">
    <property type="entry name" value="FERREDOXIN:COB-COM HETERODISULFIDE REDUCTASE SUBUNIT A"/>
    <property type="match status" value="1"/>
</dbReference>
<dbReference type="InterPro" id="IPR017900">
    <property type="entry name" value="4Fe4S_Fe_S_CS"/>
</dbReference>
<dbReference type="SUPFAM" id="SSF51971">
    <property type="entry name" value="Nucleotide-binding domain"/>
    <property type="match status" value="1"/>
</dbReference>
<dbReference type="RefSeq" id="WP_085052206.1">
    <property type="nucleotide sequence ID" value="NZ_LNQR01000058.1"/>
</dbReference>
<evidence type="ECO:0000256" key="6">
    <source>
        <dbReference type="ARBA" id="ARBA00023002"/>
    </source>
</evidence>
<gene>
    <name evidence="10" type="ORF">ASN18_1585</name>
</gene>
<evidence type="ECO:0000313" key="10">
    <source>
        <dbReference type="EMBL" id="KWT85876.1"/>
    </source>
</evidence>
<feature type="domain" description="4Fe-4S ferredoxin-type" evidence="9">
    <location>
        <begin position="99"/>
        <end position="129"/>
    </location>
</feature>
<dbReference type="InterPro" id="IPR039650">
    <property type="entry name" value="HdrA-like"/>
</dbReference>
<evidence type="ECO:0000259" key="9">
    <source>
        <dbReference type="PROSITE" id="PS51379"/>
    </source>
</evidence>
<comment type="cofactor">
    <cofactor evidence="1">
        <name>FAD</name>
        <dbReference type="ChEBI" id="CHEBI:57692"/>
    </cofactor>
</comment>
<proteinExistence type="inferred from homology"/>
<reference evidence="10 11" key="1">
    <citation type="submission" date="2015-11" db="EMBL/GenBank/DDBJ databases">
        <authorList>
            <person name="Lin W."/>
        </authorList>
    </citation>
    <scope>NUCLEOTIDE SEQUENCE [LARGE SCALE GENOMIC DNA]</scope>
    <source>
        <strain evidence="10 11">HCH-1</strain>
    </source>
</reference>
<dbReference type="PROSITE" id="PS51379">
    <property type="entry name" value="4FE4S_FER_2"/>
    <property type="match status" value="2"/>
</dbReference>
<organism evidence="10 11">
    <name type="scientific">Candidatus Magnetominusculus xianensis</name>
    <dbReference type="NCBI Taxonomy" id="1748249"/>
    <lineage>
        <taxon>Bacteria</taxon>
        <taxon>Pseudomonadati</taxon>
        <taxon>Nitrospirota</taxon>
        <taxon>Nitrospiria</taxon>
        <taxon>Nitrospirales</taxon>
        <taxon>Nitrospiraceae</taxon>
        <taxon>Candidatus Magnetominusculus</taxon>
    </lineage>
</organism>
<evidence type="ECO:0000256" key="2">
    <source>
        <dbReference type="ARBA" id="ARBA00006561"/>
    </source>
</evidence>
<dbReference type="InterPro" id="IPR036188">
    <property type="entry name" value="FAD/NAD-bd_sf"/>
</dbReference>
<evidence type="ECO:0000256" key="5">
    <source>
        <dbReference type="ARBA" id="ARBA00022827"/>
    </source>
</evidence>
<evidence type="ECO:0000256" key="7">
    <source>
        <dbReference type="ARBA" id="ARBA00023004"/>
    </source>
</evidence>
<evidence type="ECO:0000256" key="3">
    <source>
        <dbReference type="ARBA" id="ARBA00022485"/>
    </source>
</evidence>
<evidence type="ECO:0000256" key="1">
    <source>
        <dbReference type="ARBA" id="ARBA00001974"/>
    </source>
</evidence>
<dbReference type="SUPFAM" id="SSF54862">
    <property type="entry name" value="4Fe-4S ferredoxins"/>
    <property type="match status" value="1"/>
</dbReference>
<comment type="similarity">
    <text evidence="2">Belongs to the HdrA family.</text>
</comment>
<dbReference type="Gene3D" id="3.50.50.60">
    <property type="entry name" value="FAD/NAD(P)-binding domain"/>
    <property type="match status" value="2"/>
</dbReference>
<keyword evidence="5" id="KW-0285">Flavoprotein</keyword>
<keyword evidence="8" id="KW-0411">Iron-sulfur</keyword>
<accession>A0ABR5SHG1</accession>
<dbReference type="Proteomes" id="UP000060487">
    <property type="component" value="Unassembled WGS sequence"/>
</dbReference>
<name>A0ABR5SHG1_9BACT</name>
<dbReference type="Pfam" id="PF12831">
    <property type="entry name" value="FAD_oxidored"/>
    <property type="match status" value="1"/>
</dbReference>
<keyword evidence="3" id="KW-0004">4Fe-4S</keyword>
<dbReference type="PROSITE" id="PS00198">
    <property type="entry name" value="4FE4S_FER_1"/>
    <property type="match status" value="1"/>
</dbReference>
<evidence type="ECO:0000256" key="4">
    <source>
        <dbReference type="ARBA" id="ARBA00022723"/>
    </source>
</evidence>
<protein>
    <submittedName>
        <fullName evidence="10">Heterodisulfide reductase subunit A</fullName>
    </submittedName>
</protein>
<keyword evidence="6" id="KW-0560">Oxidoreductase</keyword>
<dbReference type="PANTHER" id="PTHR43498:SF1">
    <property type="entry name" value="COB--COM HETERODISULFIDE REDUCTASE IRON-SULFUR SUBUNIT A"/>
    <property type="match status" value="1"/>
</dbReference>
<keyword evidence="4" id="KW-0479">Metal-binding</keyword>
<sequence length="422" mass="45580">MSDEKGSAIVVIGGGISGLTTAIEAAEAGQRSVIVERNPYLGGRVAQLNRYFPKLCPPYCGLEVNFKRIKQNPKISVYTSAEIESVQGSEGNFKVKIKINPRYVNTKCTACGDCVKVCPIERSNSFNFGIDKTKAIYLPHELSYPMRFVIDASPGVCPGKSCSKCVSVCKYNAIDLDMKAETVEINASSVVYATGWSPYDAAKMDNLGFGKVKNVVTNMMMERMAAPNGPTKGKILRPSDNKQVKTVAFVQCAGSRDENHLAHCSSVCCMASLKQATYVRESDPDTKAFIYYIDLRAPGRYEDFLKKIQADASVVMIKGKVAKIEEDAETLDPIVTVEDIAGGKKITQKVDMVVLATGMEPSLKTANVSTNVKLDENGFVDADAQAAGIYASGVAKRPNDVTTSLQDATSAALKGIQSAVRR</sequence>
<dbReference type="Gene3D" id="3.30.70.3270">
    <property type="match status" value="1"/>
</dbReference>
<keyword evidence="11" id="KW-1185">Reference proteome</keyword>
<dbReference type="InterPro" id="IPR017896">
    <property type="entry name" value="4Fe4S_Fe-S-bd"/>
</dbReference>
<keyword evidence="5" id="KW-0274">FAD</keyword>
<dbReference type="EMBL" id="LNQR01000058">
    <property type="protein sequence ID" value="KWT85876.1"/>
    <property type="molecule type" value="Genomic_DNA"/>
</dbReference>
<comment type="caution">
    <text evidence="10">The sequence shown here is derived from an EMBL/GenBank/DDBJ whole genome shotgun (WGS) entry which is preliminary data.</text>
</comment>